<dbReference type="Proteomes" id="UP001519328">
    <property type="component" value="Unassembled WGS sequence"/>
</dbReference>
<evidence type="ECO:0000313" key="1">
    <source>
        <dbReference type="EMBL" id="MBP1948418.1"/>
    </source>
</evidence>
<gene>
    <name evidence="1" type="ORF">J2Z82_001354</name>
</gene>
<evidence type="ECO:0000313" key="2">
    <source>
        <dbReference type="Proteomes" id="UP001519328"/>
    </source>
</evidence>
<name>A0ABS4HC27_9BACI</name>
<keyword evidence="2" id="KW-1185">Reference proteome</keyword>
<accession>A0ABS4HC27</accession>
<dbReference type="RefSeq" id="WP_209479978.1">
    <property type="nucleotide sequence ID" value="NZ_JAGGKK010000005.1"/>
</dbReference>
<comment type="caution">
    <text evidence="1">The sequence shown here is derived from an EMBL/GenBank/DDBJ whole genome shotgun (WGS) entry which is preliminary data.</text>
</comment>
<evidence type="ECO:0008006" key="3">
    <source>
        <dbReference type="Google" id="ProtNLM"/>
    </source>
</evidence>
<proteinExistence type="predicted"/>
<sequence length="503" mass="57520">MTRKIALIPVDARPVTYDLPKELGQLVDWELITPPKEYLGFLKEPANFSQLFQWIEDVSTQVEGVIVSIDMILYGGLVPSRINSENEAVIFNRLEQFLEIKQENPHLSIMAFSSTMRLSNSYVNEEEKSYWNQYGKEIWRYSYHSHRYQKLQADEDNEIVQEMKKEIPDWVLEDYLTTRERNFQVNLSLIEYIEQAVIDLLIFPQDDTSEYGLNIMEQEKLADAVSQQELYEKILIYPGADEVASVLTARMIYLLEKEPTPVFYPIYSGKKGSLSIAMYEDRAIDESIKGQIYAFGSHTVEETSDADVIIGVNVPGKLQGDLALQQQLNEVNTNDRNIAEWLKKLSYYRDKGKLIAIADVAYANGADVTMIPQLLKTFSLSDLAGLGAWNTAGNTIGTVVAQSALIHLSAKKEKNTNAVKERQLLLRLLDDYLYQSIIRQEVRKEINEESTSAETIRKKVNELFYEKAVEMIGRTDVACSIVNIYLPWNRTFEIGVELASKKV</sequence>
<organism evidence="1 2">
    <name type="scientific">Virgibacillus litoralis</name>
    <dbReference type="NCBI Taxonomy" id="578221"/>
    <lineage>
        <taxon>Bacteria</taxon>
        <taxon>Bacillati</taxon>
        <taxon>Bacillota</taxon>
        <taxon>Bacilli</taxon>
        <taxon>Bacillales</taxon>
        <taxon>Bacillaceae</taxon>
        <taxon>Virgibacillus</taxon>
    </lineage>
</organism>
<dbReference type="InterPro" id="IPR025394">
    <property type="entry name" value="DUF4127"/>
</dbReference>
<dbReference type="EMBL" id="JAGGKK010000005">
    <property type="protein sequence ID" value="MBP1948418.1"/>
    <property type="molecule type" value="Genomic_DNA"/>
</dbReference>
<dbReference type="Pfam" id="PF13552">
    <property type="entry name" value="DUF4127"/>
    <property type="match status" value="1"/>
</dbReference>
<reference evidence="1 2" key="1">
    <citation type="submission" date="2021-03" db="EMBL/GenBank/DDBJ databases">
        <title>Genomic Encyclopedia of Type Strains, Phase IV (KMG-IV): sequencing the most valuable type-strain genomes for metagenomic binning, comparative biology and taxonomic classification.</title>
        <authorList>
            <person name="Goeker M."/>
        </authorList>
    </citation>
    <scope>NUCLEOTIDE SEQUENCE [LARGE SCALE GENOMIC DNA]</scope>
    <source>
        <strain evidence="1 2">DSM 21085</strain>
    </source>
</reference>
<protein>
    <recommendedName>
        <fullName evidence="3">DUF4127 domain-containing protein</fullName>
    </recommendedName>
</protein>